<dbReference type="EMBL" id="MINN01000074">
    <property type="protein sequence ID" value="OIU71690.1"/>
    <property type="molecule type" value="Genomic_DNA"/>
</dbReference>
<proteinExistence type="predicted"/>
<reference evidence="1 2" key="1">
    <citation type="submission" date="2016-09" db="EMBL/GenBank/DDBJ databases">
        <title>Bacillus aquimaris SAMM genome sequence reveals colonization and biosurfactant production capacities.</title>
        <authorList>
            <person name="Waghmode S.R."/>
            <person name="Suryavanshi M.V."/>
        </authorList>
    </citation>
    <scope>NUCLEOTIDE SEQUENCE [LARGE SCALE GENOMIC DNA]</scope>
    <source>
        <strain evidence="1 2">SAMM</strain>
    </source>
</reference>
<name>A0A1J6W279_9BACI</name>
<dbReference type="AlphaFoldDB" id="A0A1J6W279"/>
<keyword evidence="2" id="KW-1185">Reference proteome</keyword>
<accession>A0A1J6W279</accession>
<gene>
    <name evidence="1" type="ORF">BHE18_03240</name>
</gene>
<dbReference type="RefSeq" id="WP_071617360.1">
    <property type="nucleotide sequence ID" value="NZ_MINN01000074.1"/>
</dbReference>
<evidence type="ECO:0000313" key="2">
    <source>
        <dbReference type="Proteomes" id="UP000182062"/>
    </source>
</evidence>
<evidence type="ECO:0000313" key="1">
    <source>
        <dbReference type="EMBL" id="OIU71690.1"/>
    </source>
</evidence>
<organism evidence="1 2">
    <name type="scientific">Rossellomorea aquimaris</name>
    <dbReference type="NCBI Taxonomy" id="189382"/>
    <lineage>
        <taxon>Bacteria</taxon>
        <taxon>Bacillati</taxon>
        <taxon>Bacillota</taxon>
        <taxon>Bacilli</taxon>
        <taxon>Bacillales</taxon>
        <taxon>Bacillaceae</taxon>
        <taxon>Rossellomorea</taxon>
    </lineage>
</organism>
<sequence>MAPQDWGTGDIPPNKEGIRATVGVDIIKIGADIIKNPNILSKTAHLLSKIQIYYQKLLFTATNTRYRIDRYTHVRTSSPQ</sequence>
<dbReference type="Proteomes" id="UP000182062">
    <property type="component" value="Unassembled WGS sequence"/>
</dbReference>
<protein>
    <submittedName>
        <fullName evidence="1">Uncharacterized protein</fullName>
    </submittedName>
</protein>
<comment type="caution">
    <text evidence="1">The sequence shown here is derived from an EMBL/GenBank/DDBJ whole genome shotgun (WGS) entry which is preliminary data.</text>
</comment>